<accession>A0AAD5VVT8</accession>
<comment type="caution">
    <text evidence="1">The sequence shown here is derived from an EMBL/GenBank/DDBJ whole genome shotgun (WGS) entry which is preliminary data.</text>
</comment>
<gene>
    <name evidence="1" type="ORF">NP233_g4570</name>
</gene>
<protein>
    <submittedName>
        <fullName evidence="1">Uncharacterized protein</fullName>
    </submittedName>
</protein>
<evidence type="ECO:0000313" key="2">
    <source>
        <dbReference type="Proteomes" id="UP001213000"/>
    </source>
</evidence>
<dbReference type="Proteomes" id="UP001213000">
    <property type="component" value="Unassembled WGS sequence"/>
</dbReference>
<organism evidence="1 2">
    <name type="scientific">Leucocoprinus birnbaumii</name>
    <dbReference type="NCBI Taxonomy" id="56174"/>
    <lineage>
        <taxon>Eukaryota</taxon>
        <taxon>Fungi</taxon>
        <taxon>Dikarya</taxon>
        <taxon>Basidiomycota</taxon>
        <taxon>Agaricomycotina</taxon>
        <taxon>Agaricomycetes</taxon>
        <taxon>Agaricomycetidae</taxon>
        <taxon>Agaricales</taxon>
        <taxon>Agaricineae</taxon>
        <taxon>Agaricaceae</taxon>
        <taxon>Leucocoprinus</taxon>
    </lineage>
</organism>
<keyword evidence="2" id="KW-1185">Reference proteome</keyword>
<dbReference type="EMBL" id="JANIEX010000250">
    <property type="protein sequence ID" value="KAJ3570187.1"/>
    <property type="molecule type" value="Genomic_DNA"/>
</dbReference>
<name>A0AAD5VVT8_9AGAR</name>
<proteinExistence type="predicted"/>
<sequence length="1380" mass="157271">MHCPSLPLEILDIIFYFLLYSDGISPLDHAYSKLSSGTKLARRSIRDCARVCKLWLPPARNWMFRTHFRHGHVRMQCIPHEITNMVHVLCSPLSTLGVGFIKGLSIWICDDTEIDDSKKLLLFTGSEFEPFLGTLQDVNRDVFPALDTLVFHNFEAHIRSRWNTGKEQGAYGTEESSFAPVQETSLLAKIQYLSIKCPPEMEATAFISEYICELFPSLKKLTIFGRGYHCLGMGSYHDLYEPPETLRELDFRYDDLLYILAWLIARRYSKITSICIQGLPVSRFFNHKDPNHHLSNDVSAHLVELQLSIRPSRKWHYDPNKSKELPNLPDASTLVNRFGDKSSARRLSITIQLHMALALLPKVLQRNDILPSLEIIEIFVYDIHQDLITAIDSLLMLDLDFQKSRPLLRELRIKCSSKEIEEEDFELLKDGLKRALSCCQGQMIAVVGELVDIRSPVREISEGISALDHGYSSRSQQTRLALQSMRNCALVCKGWLPVTRNWLLRTHFRQGLVKVLRNPHEIATIVDVLCSPLSTLGTSFVKGLAVSFPSDFGDDYTYRWMKDSKFESFFEALEDVDGVLFPSFQALVFQKPDAYLRGEYAVEESNKIRVNEGTQKTSLVTKIAYLSINCSPGVGAVAYISSTLWRFPSLLKLTLRGTGMDWSDPKIPHDFYRPPETLQKLDIRYDDLSHLHMWLGLCDHSQITSVSIQGFQYSHFFHMQHEVQQFFKHVGARLVELQLSINPVVGRVNHLARKAFTFPEKLDALVNPFSSNTSIKRLSMSIQLDMAFALVPILLQRSDFLPSLELLEIVIFDVVQSHVLAINTLFRFDDELTKSRPTFRELTIKCYRGDIGLGDWEALTDGAQRALNRCQGSAIRLVGALVDAPPPVRVILDERQRIMCYIQRLASSTSGARVAQDARIVESETRLDDKHLYEILDEVLFFLQHSAGVYDKYSLSPETKLVQGYIRDCALVCKSWVPVARSWLFRSQFPDGHVRLQRSTSEISTMINLLHSPLSTLGASFVKGIIVVSATDFPSASKNRRSGYSRLATFLDALEGVDGRFLPALDTFAFKRPVGYLHDDVSIAEDNPSITYCIRDPPFDLTASDERTSLLGQVKHCSIPSLHQISVAEVSRLLLRFPSLEHLVLRGFLSHTPSLQLDCPPKSLHRLGLLPENIPEVSRWLVSHQHARVTSINIAYWAKPRGNSTDDRYEEGAYEPLERRHVIYCWKIIYLRLTCRTLSHSDQYNFVNPFHKNPSVKRLAITTPLGAALVLLPLIFHENNFAEALEELELTIYDEISQAQIHGIDALSKVDYHLQSRRSFHHFVLRGIRGIKSQISAEEWNQLVDAFRKSLRQCQLNGLIVTKTIEVVSWLVYHYGCSYD</sequence>
<reference evidence="1" key="1">
    <citation type="submission" date="2022-07" db="EMBL/GenBank/DDBJ databases">
        <title>Genome Sequence of Leucocoprinus birnbaumii.</title>
        <authorList>
            <person name="Buettner E."/>
        </authorList>
    </citation>
    <scope>NUCLEOTIDE SEQUENCE</scope>
    <source>
        <strain evidence="1">VT141</strain>
    </source>
</reference>
<dbReference type="SUPFAM" id="SSF52047">
    <property type="entry name" value="RNI-like"/>
    <property type="match status" value="1"/>
</dbReference>
<evidence type="ECO:0000313" key="1">
    <source>
        <dbReference type="EMBL" id="KAJ3570187.1"/>
    </source>
</evidence>